<dbReference type="SUPFAM" id="SSF53383">
    <property type="entry name" value="PLP-dependent transferases"/>
    <property type="match status" value="1"/>
</dbReference>
<organism evidence="6 7">
    <name type="scientific">Nocardioides malaquae</name>
    <dbReference type="NCBI Taxonomy" id="2773426"/>
    <lineage>
        <taxon>Bacteria</taxon>
        <taxon>Bacillati</taxon>
        <taxon>Actinomycetota</taxon>
        <taxon>Actinomycetes</taxon>
        <taxon>Propionibacteriales</taxon>
        <taxon>Nocardioidaceae</taxon>
        <taxon>Nocardioides</taxon>
    </lineage>
</organism>
<comment type="similarity">
    <text evidence="4">Belongs to the group II decarboxylase family. Sphingosine-1-phosphate lyase subfamily.</text>
</comment>
<dbReference type="InterPro" id="IPR002129">
    <property type="entry name" value="PyrdxlP-dep_de-COase"/>
</dbReference>
<dbReference type="Gene3D" id="3.90.1150.10">
    <property type="entry name" value="Aspartate Aminotransferase, domain 1"/>
    <property type="match status" value="1"/>
</dbReference>
<dbReference type="InterPro" id="IPR015421">
    <property type="entry name" value="PyrdxlP-dep_Trfase_major"/>
</dbReference>
<protein>
    <submittedName>
        <fullName evidence="6">Aspartate aminotransferase family protein</fullName>
    </submittedName>
</protein>
<dbReference type="Gene3D" id="3.40.640.10">
    <property type="entry name" value="Type I PLP-dependent aspartate aminotransferase-like (Major domain)"/>
    <property type="match status" value="1"/>
</dbReference>
<evidence type="ECO:0000313" key="6">
    <source>
        <dbReference type="EMBL" id="MBE7325030.1"/>
    </source>
</evidence>
<dbReference type="EMBL" id="JADCSA010000008">
    <property type="protein sequence ID" value="MBE7325030.1"/>
    <property type="molecule type" value="Genomic_DNA"/>
</dbReference>
<reference evidence="6 7" key="1">
    <citation type="submission" date="2020-10" db="EMBL/GenBank/DDBJ databases">
        <title>Nocardioides sp. isolated from sludge.</title>
        <authorList>
            <person name="Zhang X."/>
        </authorList>
    </citation>
    <scope>NUCLEOTIDE SEQUENCE [LARGE SCALE GENOMIC DNA]</scope>
    <source>
        <strain evidence="6 7">Y6</strain>
    </source>
</reference>
<name>A0ABR9RTW8_9ACTN</name>
<dbReference type="InterPro" id="IPR015422">
    <property type="entry name" value="PyrdxlP-dep_Trfase_small"/>
</dbReference>
<evidence type="ECO:0000256" key="3">
    <source>
        <dbReference type="ARBA" id="ARBA00023239"/>
    </source>
</evidence>
<comment type="caution">
    <text evidence="6">The sequence shown here is derived from an EMBL/GenBank/DDBJ whole genome shotgun (WGS) entry which is preliminary data.</text>
</comment>
<gene>
    <name evidence="6" type="ORF">IEQ44_10200</name>
</gene>
<keyword evidence="3 5" id="KW-0456">Lyase</keyword>
<evidence type="ECO:0000256" key="5">
    <source>
        <dbReference type="RuleBase" id="RU000382"/>
    </source>
</evidence>
<proteinExistence type="inferred from homology"/>
<keyword evidence="7" id="KW-1185">Reference proteome</keyword>
<dbReference type="RefSeq" id="WP_193638345.1">
    <property type="nucleotide sequence ID" value="NZ_JADCSA010000008.1"/>
</dbReference>
<dbReference type="InterPro" id="IPR050477">
    <property type="entry name" value="GrpII_AminoAcid_Decarb"/>
</dbReference>
<keyword evidence="6" id="KW-0032">Aminotransferase</keyword>
<evidence type="ECO:0000256" key="2">
    <source>
        <dbReference type="ARBA" id="ARBA00022898"/>
    </source>
</evidence>
<dbReference type="PANTHER" id="PTHR42735">
    <property type="match status" value="1"/>
</dbReference>
<accession>A0ABR9RTW8</accession>
<dbReference type="PANTHER" id="PTHR42735:SF6">
    <property type="entry name" value="SPHINGOSINE-1-PHOSPHATE LYASE 1"/>
    <property type="match status" value="1"/>
</dbReference>
<keyword evidence="2 5" id="KW-0663">Pyridoxal phosphate</keyword>
<sequence>MTHGAGEVSTAHAATTSWSALQAGETLIDGTHALNVPGQRGRDAGVDEVEQVGRDALAAYAGAFGAETTTFPTVVAMENDVVGWVADLLHAPPEAVGTVTADLAEAVMLAVLAARDSRPEVISPSIVVPETVHPEFHQAAHHLGVRTMVVPVGEDQRPDPVAMVRAMDATTVLVVVSAPSHAHGVVDPVAAIAEGARVRRVRCHVDAGVGGWALPYAESAGRDVPLWDFRVAGVTSVSLDTHPHAPEGTALLVHRSDRIRHHQFYASARWPGATMLNTTMLSTRSPAPLAGLWAVVTRVSPQRQRRCADHALEAMDRVVAGVREIPQLHVAATPDSTLVAIGCDDTMDVFTLRDELVSRDWSVKPQMSFRGRPPTLHLAVGANSLPVVDRFLLDLEESVAAAVAAGPVVVDPGVLEVVDSLNPRAMGPAEFDAVLAAAGLPTDPGGAVVLPERMARVNAVLDRASPVVREALLVAFLERLARPVRAAAPTPVAPAPPGSPT</sequence>
<evidence type="ECO:0000256" key="4">
    <source>
        <dbReference type="ARBA" id="ARBA00038302"/>
    </source>
</evidence>
<dbReference type="Pfam" id="PF00282">
    <property type="entry name" value="Pyridoxal_deC"/>
    <property type="match status" value="1"/>
</dbReference>
<evidence type="ECO:0000313" key="7">
    <source>
        <dbReference type="Proteomes" id="UP000756387"/>
    </source>
</evidence>
<comment type="cofactor">
    <cofactor evidence="1 5">
        <name>pyridoxal 5'-phosphate</name>
        <dbReference type="ChEBI" id="CHEBI:597326"/>
    </cofactor>
</comment>
<keyword evidence="6" id="KW-0808">Transferase</keyword>
<dbReference type="InterPro" id="IPR015424">
    <property type="entry name" value="PyrdxlP-dep_Trfase"/>
</dbReference>
<dbReference type="GO" id="GO:0008483">
    <property type="term" value="F:transaminase activity"/>
    <property type="evidence" value="ECO:0007669"/>
    <property type="project" value="UniProtKB-KW"/>
</dbReference>
<dbReference type="Proteomes" id="UP000756387">
    <property type="component" value="Unassembled WGS sequence"/>
</dbReference>
<evidence type="ECO:0000256" key="1">
    <source>
        <dbReference type="ARBA" id="ARBA00001933"/>
    </source>
</evidence>